<dbReference type="InterPro" id="IPR007295">
    <property type="entry name" value="DUF402"/>
</dbReference>
<reference evidence="2 3" key="1">
    <citation type="submission" date="2021-03" db="EMBL/GenBank/DDBJ databases">
        <title>Whole genome shotgun sequence of Actinoplanes toevensis NBRC 105298.</title>
        <authorList>
            <person name="Komaki H."/>
            <person name="Tamura T."/>
        </authorList>
    </citation>
    <scope>NUCLEOTIDE SEQUENCE [LARGE SCALE GENOMIC DNA]</scope>
    <source>
        <strain evidence="2 3">NBRC 105298</strain>
    </source>
</reference>
<dbReference type="AlphaFoldDB" id="A0A919T8N3"/>
<name>A0A919T8N3_9ACTN</name>
<dbReference type="Gene3D" id="2.40.380.10">
    <property type="entry name" value="FomD-like"/>
    <property type="match status" value="1"/>
</dbReference>
<dbReference type="EMBL" id="BOQN01000038">
    <property type="protein sequence ID" value="GIM90898.1"/>
    <property type="molecule type" value="Genomic_DNA"/>
</dbReference>
<dbReference type="InterPro" id="IPR035930">
    <property type="entry name" value="FomD-like_sf"/>
</dbReference>
<evidence type="ECO:0000259" key="1">
    <source>
        <dbReference type="Pfam" id="PF04167"/>
    </source>
</evidence>
<comment type="caution">
    <text evidence="2">The sequence shown here is derived from an EMBL/GenBank/DDBJ whole genome shotgun (WGS) entry which is preliminary data.</text>
</comment>
<proteinExistence type="predicted"/>
<keyword evidence="3" id="KW-1185">Reference proteome</keyword>
<gene>
    <name evidence="2" type="ORF">Ato02nite_026910</name>
</gene>
<dbReference type="Pfam" id="PF04167">
    <property type="entry name" value="DUF402"/>
    <property type="match status" value="1"/>
</dbReference>
<protein>
    <recommendedName>
        <fullName evidence="1">DUF402 domain-containing protein</fullName>
    </recommendedName>
</protein>
<sequence>MARLWKIKRPGGVYWFDLRPVAEDGAGVWLSGPVGSPWEAPHDRGTLPVPVLVWLVPGRPWAAWWVDEPADPRVEIDVCLPPEAAEDGWQYVDLELDPVLHESDGRVEIEDWDEYDQSCREGWMSPEDAALARDTAESCAEVLRRGTEPWLRRGWQLLRPTRPGPSR</sequence>
<evidence type="ECO:0000313" key="3">
    <source>
        <dbReference type="Proteomes" id="UP000677082"/>
    </source>
</evidence>
<feature type="domain" description="DUF402" evidence="1">
    <location>
        <begin position="49"/>
        <end position="145"/>
    </location>
</feature>
<organism evidence="2 3">
    <name type="scientific">Paractinoplanes toevensis</name>
    <dbReference type="NCBI Taxonomy" id="571911"/>
    <lineage>
        <taxon>Bacteria</taxon>
        <taxon>Bacillati</taxon>
        <taxon>Actinomycetota</taxon>
        <taxon>Actinomycetes</taxon>
        <taxon>Micromonosporales</taxon>
        <taxon>Micromonosporaceae</taxon>
        <taxon>Paractinoplanes</taxon>
    </lineage>
</organism>
<dbReference type="Proteomes" id="UP000677082">
    <property type="component" value="Unassembled WGS sequence"/>
</dbReference>
<accession>A0A919T8N3</accession>
<dbReference type="SUPFAM" id="SSF159234">
    <property type="entry name" value="FomD-like"/>
    <property type="match status" value="1"/>
</dbReference>
<evidence type="ECO:0000313" key="2">
    <source>
        <dbReference type="EMBL" id="GIM90898.1"/>
    </source>
</evidence>
<dbReference type="RefSeq" id="WP_213006807.1">
    <property type="nucleotide sequence ID" value="NZ_BOQN01000038.1"/>
</dbReference>